<dbReference type="EMBL" id="SRLO01001402">
    <property type="protein sequence ID" value="TNN38128.1"/>
    <property type="molecule type" value="Genomic_DNA"/>
</dbReference>
<gene>
    <name evidence="1" type="ORF">EYF80_051708</name>
</gene>
<protein>
    <submittedName>
        <fullName evidence="1">Uncharacterized protein</fullName>
    </submittedName>
</protein>
<comment type="caution">
    <text evidence="1">The sequence shown here is derived from an EMBL/GenBank/DDBJ whole genome shotgun (WGS) entry which is preliminary data.</text>
</comment>
<name>A0A4Z2FAB0_9TELE</name>
<proteinExistence type="predicted"/>
<evidence type="ECO:0000313" key="2">
    <source>
        <dbReference type="Proteomes" id="UP000314294"/>
    </source>
</evidence>
<reference evidence="1 2" key="1">
    <citation type="submission" date="2019-03" db="EMBL/GenBank/DDBJ databases">
        <title>First draft genome of Liparis tanakae, snailfish: a comprehensive survey of snailfish specific genes.</title>
        <authorList>
            <person name="Kim W."/>
            <person name="Song I."/>
            <person name="Jeong J.-H."/>
            <person name="Kim D."/>
            <person name="Kim S."/>
            <person name="Ryu S."/>
            <person name="Song J.Y."/>
            <person name="Lee S.K."/>
        </authorList>
    </citation>
    <scope>NUCLEOTIDE SEQUENCE [LARGE SCALE GENOMIC DNA]</scope>
    <source>
        <tissue evidence="1">Muscle</tissue>
    </source>
</reference>
<organism evidence="1 2">
    <name type="scientific">Liparis tanakae</name>
    <name type="common">Tanaka's snailfish</name>
    <dbReference type="NCBI Taxonomy" id="230148"/>
    <lineage>
        <taxon>Eukaryota</taxon>
        <taxon>Metazoa</taxon>
        <taxon>Chordata</taxon>
        <taxon>Craniata</taxon>
        <taxon>Vertebrata</taxon>
        <taxon>Euteleostomi</taxon>
        <taxon>Actinopterygii</taxon>
        <taxon>Neopterygii</taxon>
        <taxon>Teleostei</taxon>
        <taxon>Neoteleostei</taxon>
        <taxon>Acanthomorphata</taxon>
        <taxon>Eupercaria</taxon>
        <taxon>Perciformes</taxon>
        <taxon>Cottioidei</taxon>
        <taxon>Cottales</taxon>
        <taxon>Liparidae</taxon>
        <taxon>Liparis</taxon>
    </lineage>
</organism>
<keyword evidence="2" id="KW-1185">Reference proteome</keyword>
<accession>A0A4Z2FAB0</accession>
<dbReference type="Proteomes" id="UP000314294">
    <property type="component" value="Unassembled WGS sequence"/>
</dbReference>
<evidence type="ECO:0000313" key="1">
    <source>
        <dbReference type="EMBL" id="TNN38128.1"/>
    </source>
</evidence>
<sequence length="74" mass="8188">MLGVVPALYYSVITTHHVFYTVPMPGGSRPRRRPHEAPHAGFSLQIVNVTAELCGRGRKSPEGQRRAPGDSCWM</sequence>
<dbReference type="AlphaFoldDB" id="A0A4Z2FAB0"/>